<dbReference type="EMBL" id="RQVQ01000038">
    <property type="protein sequence ID" value="RRJ88552.1"/>
    <property type="molecule type" value="Genomic_DNA"/>
</dbReference>
<accession>A0A3P3W0G5</accession>
<evidence type="ECO:0000313" key="3">
    <source>
        <dbReference type="Proteomes" id="UP000275719"/>
    </source>
</evidence>
<sequence>MKNKLKVFTTTVLFSTCLISNAQESEKSESKFKSFFTDNIEYQAKLQLTLGGASPLGIPAQIRKIESFKPTNVVGLEANATKWLNDEQKYGIRVGLKIESRAMKTQAEVKNYFTQIEDDSGARTTGYFTGHVVTRANNSYLTLPVSFVWNISEKWNFYGGFYISAAVNKSFDGYIYDGVFREGTPIGETATFEGTAIGIYDFSEDIRSFQFGEQIGFEYKINPQFSISLDGSFANTSVFQKDFEAISFKMYNIFGNLGFAYKF</sequence>
<dbReference type="SUPFAM" id="SSF56925">
    <property type="entry name" value="OMPA-like"/>
    <property type="match status" value="1"/>
</dbReference>
<dbReference type="RefSeq" id="WP_125019860.1">
    <property type="nucleotide sequence ID" value="NZ_RQVQ01000038.1"/>
</dbReference>
<organism evidence="2 3">
    <name type="scientific">Paenimyroides tangerinum</name>
    <dbReference type="NCBI Taxonomy" id="2488728"/>
    <lineage>
        <taxon>Bacteria</taxon>
        <taxon>Pseudomonadati</taxon>
        <taxon>Bacteroidota</taxon>
        <taxon>Flavobacteriia</taxon>
        <taxon>Flavobacteriales</taxon>
        <taxon>Flavobacteriaceae</taxon>
        <taxon>Paenimyroides</taxon>
    </lineage>
</organism>
<dbReference type="Proteomes" id="UP000275719">
    <property type="component" value="Unassembled WGS sequence"/>
</dbReference>
<protein>
    <submittedName>
        <fullName evidence="2">PorT family protein</fullName>
    </submittedName>
</protein>
<dbReference type="Gene3D" id="2.40.160.20">
    <property type="match status" value="1"/>
</dbReference>
<evidence type="ECO:0000313" key="2">
    <source>
        <dbReference type="EMBL" id="RRJ88552.1"/>
    </source>
</evidence>
<dbReference type="AlphaFoldDB" id="A0A3P3W0G5"/>
<reference evidence="2 3" key="1">
    <citation type="submission" date="2018-11" db="EMBL/GenBank/DDBJ databases">
        <title>Flavobacterium sp. nov., YIM 102701-2 draft genome.</title>
        <authorList>
            <person name="Li G."/>
            <person name="Jiang Y."/>
        </authorList>
    </citation>
    <scope>NUCLEOTIDE SEQUENCE [LARGE SCALE GENOMIC DNA]</scope>
    <source>
        <strain evidence="2 3">YIM 102701-2</strain>
    </source>
</reference>
<name>A0A3P3W0G5_9FLAO</name>
<dbReference type="InterPro" id="IPR025665">
    <property type="entry name" value="Beta-barrel_OMP_2"/>
</dbReference>
<comment type="caution">
    <text evidence="2">The sequence shown here is derived from an EMBL/GenBank/DDBJ whole genome shotgun (WGS) entry which is preliminary data.</text>
</comment>
<dbReference type="InterPro" id="IPR011250">
    <property type="entry name" value="OMP/PagP_B-barrel"/>
</dbReference>
<proteinExistence type="predicted"/>
<feature type="domain" description="Outer membrane protein beta-barrel" evidence="1">
    <location>
        <begin position="27"/>
        <end position="238"/>
    </location>
</feature>
<evidence type="ECO:0000259" key="1">
    <source>
        <dbReference type="Pfam" id="PF13568"/>
    </source>
</evidence>
<dbReference type="Pfam" id="PF13568">
    <property type="entry name" value="OMP_b-brl_2"/>
    <property type="match status" value="1"/>
</dbReference>
<dbReference type="OrthoDB" id="9803687at2"/>
<gene>
    <name evidence="2" type="ORF">EG240_13350</name>
</gene>
<keyword evidence="3" id="KW-1185">Reference proteome</keyword>